<dbReference type="Proteomes" id="UP000215633">
    <property type="component" value="Unassembled WGS sequence"/>
</dbReference>
<dbReference type="RefSeq" id="WP_051439531.1">
    <property type="nucleotide sequence ID" value="NZ_NEVT01000005.1"/>
</dbReference>
<evidence type="ECO:0000256" key="5">
    <source>
        <dbReference type="ARBA" id="ARBA00022692"/>
    </source>
</evidence>
<dbReference type="Gene3D" id="1.10.3720.10">
    <property type="entry name" value="MetI-like"/>
    <property type="match status" value="1"/>
</dbReference>
<feature type="transmembrane region" description="Helical" evidence="8">
    <location>
        <begin position="7"/>
        <end position="27"/>
    </location>
</feature>
<keyword evidence="2 8" id="KW-0813">Transport</keyword>
<feature type="transmembrane region" description="Helical" evidence="8">
    <location>
        <begin position="226"/>
        <end position="245"/>
    </location>
</feature>
<dbReference type="PROSITE" id="PS50928">
    <property type="entry name" value="ABC_TM1"/>
    <property type="match status" value="1"/>
</dbReference>
<comment type="similarity">
    <text evidence="8">Belongs to the binding-protein-dependent transport system permease family.</text>
</comment>
<proteinExistence type="inferred from homology"/>
<dbReference type="GO" id="GO:0055085">
    <property type="term" value="P:transmembrane transport"/>
    <property type="evidence" value="ECO:0007669"/>
    <property type="project" value="InterPro"/>
</dbReference>
<dbReference type="SUPFAM" id="SSF161098">
    <property type="entry name" value="MetI-like"/>
    <property type="match status" value="1"/>
</dbReference>
<evidence type="ECO:0000313" key="11">
    <source>
        <dbReference type="Proteomes" id="UP000215633"/>
    </source>
</evidence>
<keyword evidence="6 8" id="KW-1133">Transmembrane helix</keyword>
<dbReference type="AlphaFoldDB" id="A0A261VVI5"/>
<dbReference type="GO" id="GO:0005886">
    <property type="term" value="C:plasma membrane"/>
    <property type="evidence" value="ECO:0007669"/>
    <property type="project" value="UniProtKB-SubCell"/>
</dbReference>
<feature type="domain" description="ABC transmembrane type-1" evidence="9">
    <location>
        <begin position="58"/>
        <end position="249"/>
    </location>
</feature>
<keyword evidence="5 8" id="KW-0812">Transmembrane</keyword>
<keyword evidence="4" id="KW-0997">Cell inner membrane</keyword>
<organism evidence="10 11">
    <name type="scientific">Bordetella genomosp. 2</name>
    <dbReference type="NCBI Taxonomy" id="1983456"/>
    <lineage>
        <taxon>Bacteria</taxon>
        <taxon>Pseudomonadati</taxon>
        <taxon>Pseudomonadota</taxon>
        <taxon>Betaproteobacteria</taxon>
        <taxon>Burkholderiales</taxon>
        <taxon>Alcaligenaceae</taxon>
        <taxon>Bordetella</taxon>
    </lineage>
</organism>
<gene>
    <name evidence="10" type="ORF">CAL24_10085</name>
</gene>
<feature type="transmembrane region" description="Helical" evidence="8">
    <location>
        <begin position="62"/>
        <end position="84"/>
    </location>
</feature>
<evidence type="ECO:0000256" key="3">
    <source>
        <dbReference type="ARBA" id="ARBA00022475"/>
    </source>
</evidence>
<keyword evidence="7 8" id="KW-0472">Membrane</keyword>
<feature type="transmembrane region" description="Helical" evidence="8">
    <location>
        <begin position="170"/>
        <end position="192"/>
    </location>
</feature>
<dbReference type="Pfam" id="PF00528">
    <property type="entry name" value="BPD_transp_1"/>
    <property type="match status" value="1"/>
</dbReference>
<dbReference type="InterPro" id="IPR000515">
    <property type="entry name" value="MetI-like"/>
</dbReference>
<evidence type="ECO:0000313" key="10">
    <source>
        <dbReference type="EMBL" id="OZI78039.1"/>
    </source>
</evidence>
<dbReference type="InterPro" id="IPR035906">
    <property type="entry name" value="MetI-like_sf"/>
</dbReference>
<evidence type="ECO:0000256" key="6">
    <source>
        <dbReference type="ARBA" id="ARBA00022989"/>
    </source>
</evidence>
<evidence type="ECO:0000259" key="9">
    <source>
        <dbReference type="PROSITE" id="PS50928"/>
    </source>
</evidence>
<accession>A0A261VVI5</accession>
<evidence type="ECO:0000256" key="1">
    <source>
        <dbReference type="ARBA" id="ARBA00004429"/>
    </source>
</evidence>
<keyword evidence="3" id="KW-1003">Cell membrane</keyword>
<evidence type="ECO:0000256" key="8">
    <source>
        <dbReference type="RuleBase" id="RU363032"/>
    </source>
</evidence>
<feature type="transmembrane region" description="Helical" evidence="8">
    <location>
        <begin position="96"/>
        <end position="116"/>
    </location>
</feature>
<evidence type="ECO:0000256" key="2">
    <source>
        <dbReference type="ARBA" id="ARBA00022448"/>
    </source>
</evidence>
<reference evidence="11" key="1">
    <citation type="submission" date="2017-05" db="EMBL/GenBank/DDBJ databases">
        <title>Complete and WGS of Bordetella genogroups.</title>
        <authorList>
            <person name="Spilker T."/>
            <person name="Lipuma J."/>
        </authorList>
    </citation>
    <scope>NUCLEOTIDE SEQUENCE [LARGE SCALE GENOMIC DNA]</scope>
    <source>
        <strain evidence="11">AU8256</strain>
    </source>
</reference>
<evidence type="ECO:0000256" key="7">
    <source>
        <dbReference type="ARBA" id="ARBA00023136"/>
    </source>
</evidence>
<dbReference type="CDD" id="cd06261">
    <property type="entry name" value="TM_PBP2"/>
    <property type="match status" value="1"/>
</dbReference>
<keyword evidence="11" id="KW-1185">Reference proteome</keyword>
<protein>
    <submittedName>
        <fullName evidence="10">ABC transporter permease</fullName>
    </submittedName>
</protein>
<dbReference type="PANTHER" id="PTHR43357">
    <property type="entry name" value="INNER MEMBRANE ABC TRANSPORTER PERMEASE PROTEIN YDCV"/>
    <property type="match status" value="1"/>
</dbReference>
<dbReference type="PANTHER" id="PTHR43357:SF4">
    <property type="entry name" value="INNER MEMBRANE ABC TRANSPORTER PERMEASE PROTEIN YDCV"/>
    <property type="match status" value="1"/>
</dbReference>
<comment type="subcellular location">
    <subcellularLocation>
        <location evidence="1">Cell inner membrane</location>
        <topology evidence="1">Multi-pass membrane protein</topology>
    </subcellularLocation>
    <subcellularLocation>
        <location evidence="8">Cell membrane</location>
        <topology evidence="8">Multi-pass membrane protein</topology>
    </subcellularLocation>
</comment>
<sequence>MKALRWISILIVAFVAAPMFIVVPMSFSHSQSFEFPPPGYWLGYYEAYFSDPRWTLPTLNSLLIGAGTALLTMVLVVPATFALTRARFKGRNALNLLLILPLTVPHIVVALGYYYYFGELGMVQSRLGVVLAHTCLSVPVAYLIVSATLKGFDRNLERAAQNLGASPLQAFFLVTFPVLRPGFLAAALFSFVHSFDEAVVSLFISGRDAATLPRQMFDSLRMQADPVISVVSTLILVVMILALTIPRLVRRARQAATAPRASQPSPVLGDRLENSC</sequence>
<evidence type="ECO:0000256" key="4">
    <source>
        <dbReference type="ARBA" id="ARBA00022519"/>
    </source>
</evidence>
<dbReference type="EMBL" id="NEVT01000005">
    <property type="protein sequence ID" value="OZI78039.1"/>
    <property type="molecule type" value="Genomic_DNA"/>
</dbReference>
<comment type="caution">
    <text evidence="10">The sequence shown here is derived from an EMBL/GenBank/DDBJ whole genome shotgun (WGS) entry which is preliminary data.</text>
</comment>
<feature type="transmembrane region" description="Helical" evidence="8">
    <location>
        <begin position="128"/>
        <end position="149"/>
    </location>
</feature>
<name>A0A261VVI5_9BORD</name>